<reference evidence="2" key="1">
    <citation type="submission" date="2023-07" db="EMBL/GenBank/DDBJ databases">
        <title>Genomic Encyclopedia of Type Strains, Phase IV (KMG-IV): sequencing the most valuable type-strain genomes for metagenomic binning, comparative biology and taxonomic classification.</title>
        <authorList>
            <person name="Goeker M."/>
        </authorList>
    </citation>
    <scope>NUCLEOTIDE SEQUENCE</scope>
    <source>
        <strain evidence="2">DSM 19659</strain>
    </source>
</reference>
<name>A0AAE3V8L2_9FIRM</name>
<dbReference type="Proteomes" id="UP001241537">
    <property type="component" value="Unassembled WGS sequence"/>
</dbReference>
<evidence type="ECO:0000313" key="2">
    <source>
        <dbReference type="EMBL" id="MDQ0151597.1"/>
    </source>
</evidence>
<sequence>MPQILNETDRRYLTIPADIQLREQFELRMLEENPIDGLLRLSICDNNGELELRYDISGMCSLAELSETQKLLAADIRRLILTLKHIIAGMAPYLLDPSGILLSLESVYLSPVSRSPCFLFIPARGSSFSSELSEFLKTVLACTDQDDYSSVVLAYRLYKESLDHPSALDRLEQILVSQENISDPTVLTHTDEAAVELPLPEALIPEDNEALIAEIREVTFPSESDNSGENEKSGGLFHRLFHKNEDRSELISGDHSEECAFAELVARS</sequence>
<dbReference type="Pfam" id="PF19909">
    <property type="entry name" value="DUF6382"/>
    <property type="match status" value="1"/>
</dbReference>
<comment type="caution">
    <text evidence="2">The sequence shown here is derived from an EMBL/GenBank/DDBJ whole genome shotgun (WGS) entry which is preliminary data.</text>
</comment>
<accession>A0AAE3V8L2</accession>
<organism evidence="2 3">
    <name type="scientific">Moryella indoligenes</name>
    <dbReference type="NCBI Taxonomy" id="371674"/>
    <lineage>
        <taxon>Bacteria</taxon>
        <taxon>Bacillati</taxon>
        <taxon>Bacillota</taxon>
        <taxon>Clostridia</taxon>
        <taxon>Lachnospirales</taxon>
        <taxon>Lachnospiraceae</taxon>
        <taxon>Moryella</taxon>
    </lineage>
</organism>
<evidence type="ECO:0000259" key="1">
    <source>
        <dbReference type="Pfam" id="PF19909"/>
    </source>
</evidence>
<feature type="domain" description="DUF6382" evidence="1">
    <location>
        <begin position="7"/>
        <end position="163"/>
    </location>
</feature>
<dbReference type="InterPro" id="IPR045962">
    <property type="entry name" value="DUF6382"/>
</dbReference>
<protein>
    <recommendedName>
        <fullName evidence="1">DUF6382 domain-containing protein</fullName>
    </recommendedName>
</protein>
<proteinExistence type="predicted"/>
<dbReference type="RefSeq" id="WP_307252260.1">
    <property type="nucleotide sequence ID" value="NZ_JAUSTO010000002.1"/>
</dbReference>
<gene>
    <name evidence="2" type="ORF">J2S20_000277</name>
</gene>
<keyword evidence="3" id="KW-1185">Reference proteome</keyword>
<evidence type="ECO:0000313" key="3">
    <source>
        <dbReference type="Proteomes" id="UP001241537"/>
    </source>
</evidence>
<dbReference type="EMBL" id="JAUSTO010000002">
    <property type="protein sequence ID" value="MDQ0151597.1"/>
    <property type="molecule type" value="Genomic_DNA"/>
</dbReference>
<dbReference type="AlphaFoldDB" id="A0AAE3V8L2"/>